<dbReference type="AlphaFoldDB" id="A0A3P6VE04"/>
<organism evidence="1 2">
    <name type="scientific">Litomosoides sigmodontis</name>
    <name type="common">Filarial nematode worm</name>
    <dbReference type="NCBI Taxonomy" id="42156"/>
    <lineage>
        <taxon>Eukaryota</taxon>
        <taxon>Metazoa</taxon>
        <taxon>Ecdysozoa</taxon>
        <taxon>Nematoda</taxon>
        <taxon>Chromadorea</taxon>
        <taxon>Rhabditida</taxon>
        <taxon>Spirurina</taxon>
        <taxon>Spiruromorpha</taxon>
        <taxon>Filarioidea</taxon>
        <taxon>Onchocercidae</taxon>
        <taxon>Litomosoides</taxon>
    </lineage>
</organism>
<gene>
    <name evidence="1" type="ORF">NLS_LOCUS8587</name>
</gene>
<reference evidence="1 2" key="1">
    <citation type="submission" date="2018-08" db="EMBL/GenBank/DDBJ databases">
        <authorList>
            <person name="Laetsch R D."/>
            <person name="Stevens L."/>
            <person name="Kumar S."/>
            <person name="Blaxter L. M."/>
        </authorList>
    </citation>
    <scope>NUCLEOTIDE SEQUENCE [LARGE SCALE GENOMIC DNA]</scope>
</reference>
<dbReference type="EMBL" id="UYRX01001120">
    <property type="protein sequence ID" value="VDK88284.1"/>
    <property type="molecule type" value="Genomic_DNA"/>
</dbReference>
<name>A0A3P6VE04_LITSI</name>
<sequence length="79" mass="8425">MGMSSVFDGMGAGELRMGFQLFISIHEPWKGGAPLLFVGFSTDVLSDTLPESLALKNSASSSCFVSTIVILGEKKRVLN</sequence>
<evidence type="ECO:0000313" key="2">
    <source>
        <dbReference type="Proteomes" id="UP000277928"/>
    </source>
</evidence>
<dbReference type="Proteomes" id="UP000277928">
    <property type="component" value="Unassembled WGS sequence"/>
</dbReference>
<proteinExistence type="predicted"/>
<evidence type="ECO:0000313" key="1">
    <source>
        <dbReference type="EMBL" id="VDK88284.1"/>
    </source>
</evidence>
<protein>
    <submittedName>
        <fullName evidence="1">Uncharacterized protein</fullName>
    </submittedName>
</protein>
<keyword evidence="2" id="KW-1185">Reference proteome</keyword>
<accession>A0A3P6VE04</accession>